<accession>A0A8F6TUF1</accession>
<gene>
    <name evidence="1" type="ORF">KYE46_14710</name>
</gene>
<sequence>MTFESGADLARWLARQSDLTLSGVVGEPPLRDWRYMGNQRLDRGRLLAYIN</sequence>
<reference evidence="1 2" key="1">
    <citation type="submission" date="2021-07" db="EMBL/GenBank/DDBJ databases">
        <title>A novel Jannaschia species isolated from marine dinoflagellate Ceratoperidinium margalefii.</title>
        <authorList>
            <person name="Jiang Y."/>
            <person name="Li Z."/>
        </authorList>
    </citation>
    <scope>NUCLEOTIDE SEQUENCE [LARGE SCALE GENOMIC DNA]</scope>
    <source>
        <strain evidence="1 2">J12C1-MA-4</strain>
    </source>
</reference>
<organism evidence="1 2">
    <name type="scientific">Gymnodinialimonas ceratoperidinii</name>
    <dbReference type="NCBI Taxonomy" id="2856823"/>
    <lineage>
        <taxon>Bacteria</taxon>
        <taxon>Pseudomonadati</taxon>
        <taxon>Pseudomonadota</taxon>
        <taxon>Alphaproteobacteria</taxon>
        <taxon>Rhodobacterales</taxon>
        <taxon>Paracoccaceae</taxon>
        <taxon>Gymnodinialimonas</taxon>
    </lineage>
</organism>
<evidence type="ECO:0000313" key="1">
    <source>
        <dbReference type="EMBL" id="QXT39162.1"/>
    </source>
</evidence>
<name>A0A8F6TUF1_9RHOB</name>
<keyword evidence="2" id="KW-1185">Reference proteome</keyword>
<dbReference type="RefSeq" id="WP_219001545.1">
    <property type="nucleotide sequence ID" value="NZ_CP079194.1"/>
</dbReference>
<protein>
    <submittedName>
        <fullName evidence="1">Uncharacterized protein</fullName>
    </submittedName>
</protein>
<proteinExistence type="predicted"/>
<dbReference type="KEGG" id="gce:KYE46_14710"/>
<dbReference type="AlphaFoldDB" id="A0A8F6TUF1"/>
<dbReference type="Proteomes" id="UP000825009">
    <property type="component" value="Chromosome"/>
</dbReference>
<dbReference type="EMBL" id="CP079194">
    <property type="protein sequence ID" value="QXT39162.1"/>
    <property type="molecule type" value="Genomic_DNA"/>
</dbReference>
<evidence type="ECO:0000313" key="2">
    <source>
        <dbReference type="Proteomes" id="UP000825009"/>
    </source>
</evidence>